<dbReference type="InterPro" id="IPR036942">
    <property type="entry name" value="Beta-barrel_TonB_sf"/>
</dbReference>
<dbReference type="InterPro" id="IPR012910">
    <property type="entry name" value="Plug_dom"/>
</dbReference>
<proteinExistence type="predicted"/>
<dbReference type="GO" id="GO:0009279">
    <property type="term" value="C:cell outer membrane"/>
    <property type="evidence" value="ECO:0007669"/>
    <property type="project" value="UniProtKB-SubCell"/>
</dbReference>
<sequence length="677" mass="76759">MRRYTLLLLFSFMTLGIMNAQNLKDSTYEKSQSLNDINITAKKISSFLKRQDATTKLDITFINTLPKILGNTDPIHYLQTMPGISTNNEYDAGIHIMGCSTGHNLVGINGIPVYNVGHLLGLFSTFNPSHFQSLTVATSPTSADFTERIGGMVSLNSIDTISHKIHGNIAVGPMSSQGTLQLPLSTNSILILSARMAYLNLLYSKWLTFDGDKFKYDFNDVNLTYLWQPNTKDKVSIDFYTGGDHVNLNMPYYPAELKLGWSNILLSAQYERTYNANAKTRQQIYITSYSNDTKFVRGNEQLLLPSKITTIGVANHSQLHHWGLGYELRYHDIDPQSPAVSNYYTSRSTNTTENAAELSAYADYKIGNESLYAIIGGRECIYWASGQKADFHFSPNVSFYFQGVSSKVVMNLYRRWQNLHQTGISQIGLPFEFWVSSDDFIKPEYADGINILGEKAIGKSGYTINLELFYKKLYNQVEYTGDLLDFSKSTYDLKNYVRQGKGCNYGFGIMINKRFGSINGWIGYTYTHASRTIEGTTGKETFPASNERPHELNMVLSYKTSKHLVLSSTFVYASGTPFTASKSFYAIDGNIISQYNGYNQNRLPAYSRLDLSADYTFCKKNHSEYGVNFSLYNALNHRNPIYYRLHFHEVDKEKTYSYKPLSFAVKVLPSINFYCKF</sequence>
<evidence type="ECO:0000256" key="4">
    <source>
        <dbReference type="SAM" id="SignalP"/>
    </source>
</evidence>
<evidence type="ECO:0000256" key="3">
    <source>
        <dbReference type="ARBA" id="ARBA00023237"/>
    </source>
</evidence>
<feature type="chain" id="PRO_5041671837" evidence="4">
    <location>
        <begin position="21"/>
        <end position="677"/>
    </location>
</feature>
<dbReference type="Gene3D" id="2.40.170.20">
    <property type="entry name" value="TonB-dependent receptor, beta-barrel domain"/>
    <property type="match status" value="1"/>
</dbReference>
<evidence type="ECO:0000256" key="1">
    <source>
        <dbReference type="ARBA" id="ARBA00004442"/>
    </source>
</evidence>
<gene>
    <name evidence="6" type="ORF">F7D31_06450</name>
</gene>
<keyword evidence="4" id="KW-0732">Signal</keyword>
<name>A0AA91A6E5_9BACT</name>
<evidence type="ECO:0000259" key="5">
    <source>
        <dbReference type="Pfam" id="PF07715"/>
    </source>
</evidence>
<evidence type="ECO:0000313" key="6">
    <source>
        <dbReference type="EMBL" id="MQO92311.1"/>
    </source>
</evidence>
<dbReference type="AlphaFoldDB" id="A0AA91A6E5"/>
<comment type="subcellular location">
    <subcellularLocation>
        <location evidence="1">Cell outer membrane</location>
    </subcellularLocation>
</comment>
<keyword evidence="2" id="KW-0472">Membrane</keyword>
<organism evidence="6 7">
    <name type="scientific">Segatella copri</name>
    <dbReference type="NCBI Taxonomy" id="165179"/>
    <lineage>
        <taxon>Bacteria</taxon>
        <taxon>Pseudomonadati</taxon>
        <taxon>Bacteroidota</taxon>
        <taxon>Bacteroidia</taxon>
        <taxon>Bacteroidales</taxon>
        <taxon>Prevotellaceae</taxon>
        <taxon>Segatella</taxon>
    </lineage>
</organism>
<evidence type="ECO:0000313" key="7">
    <source>
        <dbReference type="Proteomes" id="UP000421283"/>
    </source>
</evidence>
<protein>
    <submittedName>
        <fullName evidence="6">TonB-dependent receptor plug domain-containing protein</fullName>
    </submittedName>
</protein>
<dbReference type="EMBL" id="VZAP01000082">
    <property type="protein sequence ID" value="MQO92311.1"/>
    <property type="molecule type" value="Genomic_DNA"/>
</dbReference>
<comment type="caution">
    <text evidence="6">The sequence shown here is derived from an EMBL/GenBank/DDBJ whole genome shotgun (WGS) entry which is preliminary data.</text>
</comment>
<evidence type="ECO:0000256" key="2">
    <source>
        <dbReference type="ARBA" id="ARBA00023136"/>
    </source>
</evidence>
<feature type="signal peptide" evidence="4">
    <location>
        <begin position="1"/>
        <end position="20"/>
    </location>
</feature>
<keyword evidence="6" id="KW-0675">Receptor</keyword>
<accession>A0AA91A6E5</accession>
<dbReference type="SUPFAM" id="SSF56935">
    <property type="entry name" value="Porins"/>
    <property type="match status" value="1"/>
</dbReference>
<dbReference type="Proteomes" id="UP000421283">
    <property type="component" value="Unassembled WGS sequence"/>
</dbReference>
<dbReference type="Gene3D" id="2.170.130.10">
    <property type="entry name" value="TonB-dependent receptor, plug domain"/>
    <property type="match status" value="1"/>
</dbReference>
<feature type="domain" description="TonB-dependent receptor plug" evidence="5">
    <location>
        <begin position="71"/>
        <end position="146"/>
    </location>
</feature>
<keyword evidence="3" id="KW-0998">Cell outer membrane</keyword>
<dbReference type="Pfam" id="PF07715">
    <property type="entry name" value="Plug"/>
    <property type="match status" value="1"/>
</dbReference>
<reference evidence="7" key="1">
    <citation type="submission" date="2019-09" db="EMBL/GenBank/DDBJ databases">
        <title>Distinct polysaccharide growth profiles of human intestinal Prevotella copri isolates.</title>
        <authorList>
            <person name="Fehlner-Peach H."/>
            <person name="Magnabosco C."/>
            <person name="Raghavan V."/>
            <person name="Scher J.U."/>
            <person name="Tett A."/>
            <person name="Cox L.M."/>
            <person name="Gottsegen C."/>
            <person name="Watters A."/>
            <person name="Wiltshire- Gordon J.D."/>
            <person name="Segata N."/>
            <person name="Bonneau R."/>
            <person name="Littman D.R."/>
        </authorList>
    </citation>
    <scope>NUCLEOTIDE SEQUENCE [LARGE SCALE GENOMIC DNA]</scope>
    <source>
        <strain evidence="7">iAU3127</strain>
    </source>
</reference>
<dbReference type="InterPro" id="IPR037066">
    <property type="entry name" value="Plug_dom_sf"/>
</dbReference>